<dbReference type="GO" id="GO:0008295">
    <property type="term" value="P:spermidine biosynthetic process"/>
    <property type="evidence" value="ECO:0007669"/>
    <property type="project" value="InterPro"/>
</dbReference>
<dbReference type="GO" id="GO:0008792">
    <property type="term" value="F:arginine decarboxylase activity"/>
    <property type="evidence" value="ECO:0007669"/>
    <property type="project" value="UniProtKB-EC"/>
</dbReference>
<dbReference type="InterPro" id="IPR022644">
    <property type="entry name" value="De-COase2_N"/>
</dbReference>
<evidence type="ECO:0000313" key="5">
    <source>
        <dbReference type="Proteomes" id="UP000001822"/>
    </source>
</evidence>
<dbReference type="Proteomes" id="UP000001822">
    <property type="component" value="Chromosome"/>
</dbReference>
<keyword evidence="2" id="KW-0663">Pyridoxal phosphate</keyword>
<name>A0A6N4SR57_CYTH3</name>
<evidence type="ECO:0000256" key="2">
    <source>
        <dbReference type="ARBA" id="ARBA00022898"/>
    </source>
</evidence>
<dbReference type="InterPro" id="IPR002985">
    <property type="entry name" value="Arg_decrbxlase"/>
</dbReference>
<dbReference type="Gene3D" id="3.20.20.10">
    <property type="entry name" value="Alanine racemase"/>
    <property type="match status" value="1"/>
</dbReference>
<evidence type="ECO:0000256" key="1">
    <source>
        <dbReference type="ARBA" id="ARBA00001933"/>
    </source>
</evidence>
<protein>
    <submittedName>
        <fullName evidence="4">Arginine decarboxylase, biosynthetic</fullName>
        <ecNumber evidence="4">4.1.1.19</ecNumber>
    </submittedName>
</protein>
<dbReference type="GO" id="GO:0006527">
    <property type="term" value="P:L-arginine catabolic process"/>
    <property type="evidence" value="ECO:0007669"/>
    <property type="project" value="InterPro"/>
</dbReference>
<dbReference type="GO" id="GO:0033388">
    <property type="term" value="P:putrescine biosynthetic process from arginine"/>
    <property type="evidence" value="ECO:0007669"/>
    <property type="project" value="TreeGrafter"/>
</dbReference>
<feature type="domain" description="Orn/DAP/Arg decarboxylase 2 N-terminal" evidence="3">
    <location>
        <begin position="40"/>
        <end position="276"/>
    </location>
</feature>
<dbReference type="Pfam" id="PF02784">
    <property type="entry name" value="Orn_Arg_deC_N"/>
    <property type="match status" value="1"/>
</dbReference>
<dbReference type="InterPro" id="IPR009006">
    <property type="entry name" value="Ala_racemase/Decarboxylase_C"/>
</dbReference>
<dbReference type="EMBL" id="CP000383">
    <property type="protein sequence ID" value="ABG58847.1"/>
    <property type="molecule type" value="Genomic_DNA"/>
</dbReference>
<dbReference type="AlphaFoldDB" id="A0A6N4SR57"/>
<dbReference type="EC" id="4.1.1.19" evidence="4"/>
<dbReference type="PANTHER" id="PTHR43295:SF9">
    <property type="entry name" value="BIOSYNTHETIC ARGININE DECARBOXYLASE"/>
    <property type="match status" value="1"/>
</dbReference>
<dbReference type="KEGG" id="chu:CHU_1576"/>
<organism evidence="4 5">
    <name type="scientific">Cytophaga hutchinsonii (strain ATCC 33406 / DSM 1761 / CIP 103989 / NBRC 15051 / NCIMB 9469 / D465)</name>
    <dbReference type="NCBI Taxonomy" id="269798"/>
    <lineage>
        <taxon>Bacteria</taxon>
        <taxon>Pseudomonadati</taxon>
        <taxon>Bacteroidota</taxon>
        <taxon>Cytophagia</taxon>
        <taxon>Cytophagales</taxon>
        <taxon>Cytophagaceae</taxon>
        <taxon>Cytophaga</taxon>
    </lineage>
</organism>
<dbReference type="SUPFAM" id="SSF51419">
    <property type="entry name" value="PLP-binding barrel"/>
    <property type="match status" value="1"/>
</dbReference>
<dbReference type="PANTHER" id="PTHR43295">
    <property type="entry name" value="ARGININE DECARBOXYLASE"/>
    <property type="match status" value="1"/>
</dbReference>
<proteinExistence type="predicted"/>
<keyword evidence="4" id="KW-0456">Lyase</keyword>
<evidence type="ECO:0000259" key="3">
    <source>
        <dbReference type="Pfam" id="PF02784"/>
    </source>
</evidence>
<dbReference type="Gene3D" id="2.40.37.10">
    <property type="entry name" value="Lyase, Ornithine Decarboxylase, Chain A, domain 1"/>
    <property type="match status" value="1"/>
</dbReference>
<gene>
    <name evidence="4" type="primary">speA</name>
    <name evidence="4" type="ordered locus">CHU_1576</name>
</gene>
<evidence type="ECO:0000313" key="4">
    <source>
        <dbReference type="EMBL" id="ABG58847.1"/>
    </source>
</evidence>
<reference evidence="4 5" key="1">
    <citation type="journal article" date="2007" name="Appl. Environ. Microbiol.">
        <title>Genome sequence of the cellulolytic gliding bacterium Cytophaga hutchinsonii.</title>
        <authorList>
            <person name="Xie G."/>
            <person name="Bruce D.C."/>
            <person name="Challacombe J.F."/>
            <person name="Chertkov O."/>
            <person name="Detter J.C."/>
            <person name="Gilna P."/>
            <person name="Han C.S."/>
            <person name="Lucas S."/>
            <person name="Misra M."/>
            <person name="Myers G.L."/>
            <person name="Richardson P."/>
            <person name="Tapia R."/>
            <person name="Thayer N."/>
            <person name="Thompson L.S."/>
            <person name="Brettin T.S."/>
            <person name="Henrissat B."/>
            <person name="Wilson D.B."/>
            <person name="McBride M.J."/>
        </authorList>
    </citation>
    <scope>NUCLEOTIDE SEQUENCE [LARGE SCALE GENOMIC DNA]</scope>
    <source>
        <strain evidence="5">ATCC 33406 / DSM 1761 / CIP 103989 / NBRC 15051 / NCIMB 9469 / D465</strain>
    </source>
</reference>
<sequence>MDVINKYGTPLKLSYLPKISSQIQKAKQWFGEAITNNNYSGTYTYCYCTKSSHFSFVLNEALKNDIHIETSSAYDIPIVRILFENNKITKATNVICNGYKRPEYTDYICDLINEGFNCTPILDNLDEITAYEKGIETSCNLGIRLATDEEPKFEFYTSRLGFRYNDVVQFYKEKIEPNPKFKLKMLHFFINTGIKDTTYYWSELSRFVHMYCTMKKINPDMDSIDIGGGWPIKTSVHFEYDYKYMADQIVKTIKKVCDEEGVPTPNIFTEFGSFTVGESGAAVYSVLGSKLQNDKEEWYMIDSSFITTLPDVWGLSQKYLLLAVNGWDKPYKKVKLGGITCDSMDYYNSEAHQNLVFMPELDEKEPTYIGFFHTGAYQESLGGYGGIQHCLVPAPKHILIDKDADGNFSYNLFAPEQTKESMLKILGYKA</sequence>
<accession>A0A6N4SR57</accession>
<dbReference type="InterPro" id="IPR029066">
    <property type="entry name" value="PLP-binding_barrel"/>
</dbReference>
<comment type="cofactor">
    <cofactor evidence="1">
        <name>pyridoxal 5'-phosphate</name>
        <dbReference type="ChEBI" id="CHEBI:597326"/>
    </cofactor>
</comment>
<keyword evidence="5" id="KW-1185">Reference proteome</keyword>
<dbReference type="SUPFAM" id="SSF50621">
    <property type="entry name" value="Alanine racemase C-terminal domain-like"/>
    <property type="match status" value="1"/>
</dbReference>